<accession>A0AAW6T635</accession>
<dbReference type="RefSeq" id="WP_281488325.1">
    <property type="nucleotide sequence ID" value="NZ_JASATX010000002.1"/>
</dbReference>
<comment type="caution">
    <text evidence="1">The sequence shown here is derived from an EMBL/GenBank/DDBJ whole genome shotgun (WGS) entry which is preliminary data.</text>
</comment>
<reference evidence="1 2" key="1">
    <citation type="submission" date="2023-04" db="EMBL/GenBank/DDBJ databases">
        <title>Klugiella caeni sp. nov. isolated from the sludge of biochemical tank.</title>
        <authorList>
            <person name="Geng K."/>
        </authorList>
    </citation>
    <scope>NUCLEOTIDE SEQUENCE [LARGE SCALE GENOMIC DNA]</scope>
    <source>
        <strain evidence="1 2">YN-L-19</strain>
    </source>
</reference>
<sequence length="210" mass="23596">MTPGRLEILDFDFDVPEDYYPIPLFGHDDLDSERWARAVIDDVRERADAGATGQIIESLAELRDRLLSRANPLFTAVVSVRAQFTMTIGCLITVQQLELEPDDGPDELERALAESVETMPLGTRSREADFWRLRGDDREVVGMLQRLEYLEPGQAEGHLEQRTVFGVFPDGASDMLHFTFTVSDLATFGDMRAETQAIVDTVTFRLGALE</sequence>
<gene>
    <name evidence="1" type="ORF">QF206_06115</name>
</gene>
<evidence type="ECO:0000313" key="2">
    <source>
        <dbReference type="Proteomes" id="UP001321506"/>
    </source>
</evidence>
<dbReference type="AlphaFoldDB" id="A0AAW6T635"/>
<proteinExistence type="predicted"/>
<dbReference type="Proteomes" id="UP001321506">
    <property type="component" value="Unassembled WGS sequence"/>
</dbReference>
<organism evidence="1 2">
    <name type="scientific">Ruicaihuangia caeni</name>
    <dbReference type="NCBI Taxonomy" id="3042517"/>
    <lineage>
        <taxon>Bacteria</taxon>
        <taxon>Bacillati</taxon>
        <taxon>Actinomycetota</taxon>
        <taxon>Actinomycetes</taxon>
        <taxon>Micrococcales</taxon>
        <taxon>Microbacteriaceae</taxon>
        <taxon>Ruicaihuangia</taxon>
    </lineage>
</organism>
<evidence type="ECO:0000313" key="1">
    <source>
        <dbReference type="EMBL" id="MDI2098536.1"/>
    </source>
</evidence>
<name>A0AAW6T635_9MICO</name>
<protein>
    <submittedName>
        <fullName evidence="1">Uncharacterized protein</fullName>
    </submittedName>
</protein>
<keyword evidence="2" id="KW-1185">Reference proteome</keyword>
<dbReference type="EMBL" id="JASATX010000002">
    <property type="protein sequence ID" value="MDI2098536.1"/>
    <property type="molecule type" value="Genomic_DNA"/>
</dbReference>